<organism evidence="4 5">
    <name type="scientific">Akanthomyces lecanii RCEF 1005</name>
    <dbReference type="NCBI Taxonomy" id="1081108"/>
    <lineage>
        <taxon>Eukaryota</taxon>
        <taxon>Fungi</taxon>
        <taxon>Dikarya</taxon>
        <taxon>Ascomycota</taxon>
        <taxon>Pezizomycotina</taxon>
        <taxon>Sordariomycetes</taxon>
        <taxon>Hypocreomycetidae</taxon>
        <taxon>Hypocreales</taxon>
        <taxon>Cordycipitaceae</taxon>
        <taxon>Akanthomyces</taxon>
        <taxon>Cordyceps confragosa</taxon>
    </lineage>
</organism>
<dbReference type="PANTHER" id="PTHR47424">
    <property type="entry name" value="REGULATORY PROTEIN GAL4"/>
    <property type="match status" value="1"/>
</dbReference>
<keyword evidence="1" id="KW-0805">Transcription regulation</keyword>
<evidence type="ECO:0000256" key="3">
    <source>
        <dbReference type="ARBA" id="ARBA00023242"/>
    </source>
</evidence>
<dbReference type="EMBL" id="AZHF01000003">
    <property type="protein sequence ID" value="OAA78620.1"/>
    <property type="molecule type" value="Genomic_DNA"/>
</dbReference>
<sequence>MNVSRSFHERFPRNNVDAKQFSVISQLFQEAVHKSQHGFVAEDRNHGGESSTSFRQVSLPVVNDEPQTTGSSAIAAIENTPSASHASFLEAVSDTISPVNVRRHDNHPQLDSLATEETALILGTVLGHLPPYEDAQVLVDAFFTFVESNWYYFDEQWFRGLLMEVYRSRAAASQPKQCTIICLVFLVLALGSSFKHLSKPARLLVTDREIPGSVSFAQAMKLIQQVIAANTVEMLDEITAAGPIEQSSPTYNWACSKLETSRQSIPAYLLTAQESSFRPNAHLNILYNMIWVTIGRGALLRLVRGRLHPLATDTIGLGDDGMQLRSEELAQRCTKAATTVTEWIVQLQSRNLLARFSFTDLHTCSSAVIVLLLNTFLRPADHQLSAVTRGIDALHFMADGSTLAMNALRLVERLQQGIYQATGLANTETIPSQEPSLVPPLGPHFSHDSTLGVDRDTLSGVPLNDSIGNNAASDVTPLDLNLFTDLEPFFLEHSDQDLNLFGFDGFGSTFDLDSLMQN</sequence>
<dbReference type="PANTHER" id="PTHR47424:SF6">
    <property type="entry name" value="PROLINE UTILIZATION TRANS-ACTIVATOR"/>
    <property type="match status" value="1"/>
</dbReference>
<evidence type="ECO:0000313" key="5">
    <source>
        <dbReference type="Proteomes" id="UP000076881"/>
    </source>
</evidence>
<dbReference type="CDD" id="cd12148">
    <property type="entry name" value="fungal_TF_MHR"/>
    <property type="match status" value="2"/>
</dbReference>
<evidence type="ECO:0000256" key="2">
    <source>
        <dbReference type="ARBA" id="ARBA00023163"/>
    </source>
</evidence>
<dbReference type="OrthoDB" id="2283488at2759"/>
<comment type="caution">
    <text evidence="4">The sequence shown here is derived from an EMBL/GenBank/DDBJ whole genome shotgun (WGS) entry which is preliminary data.</text>
</comment>
<keyword evidence="2" id="KW-0804">Transcription</keyword>
<evidence type="ECO:0000256" key="1">
    <source>
        <dbReference type="ARBA" id="ARBA00023015"/>
    </source>
</evidence>
<dbReference type="Proteomes" id="UP000076881">
    <property type="component" value="Unassembled WGS sequence"/>
</dbReference>
<name>A0A168I1Y3_CORDF</name>
<reference evidence="4 5" key="1">
    <citation type="journal article" date="2016" name="Genome Biol. Evol.">
        <title>Divergent and convergent evolution of fungal pathogenicity.</title>
        <authorList>
            <person name="Shang Y."/>
            <person name="Xiao G."/>
            <person name="Zheng P."/>
            <person name="Cen K."/>
            <person name="Zhan S."/>
            <person name="Wang C."/>
        </authorList>
    </citation>
    <scope>NUCLEOTIDE SEQUENCE [LARGE SCALE GENOMIC DNA]</scope>
    <source>
        <strain evidence="4 5">RCEF 1005</strain>
    </source>
</reference>
<keyword evidence="3" id="KW-0539">Nucleus</keyword>
<accession>A0A168I1Y3</accession>
<keyword evidence="5" id="KW-1185">Reference proteome</keyword>
<protein>
    <recommendedName>
        <fullName evidence="6">Transcription factor domain-containing protein</fullName>
    </recommendedName>
</protein>
<proteinExistence type="predicted"/>
<dbReference type="AlphaFoldDB" id="A0A168I1Y3"/>
<dbReference type="InterPro" id="IPR051127">
    <property type="entry name" value="Fungal_SecMet_Regulators"/>
</dbReference>
<evidence type="ECO:0000313" key="4">
    <source>
        <dbReference type="EMBL" id="OAA78620.1"/>
    </source>
</evidence>
<evidence type="ECO:0008006" key="6">
    <source>
        <dbReference type="Google" id="ProtNLM"/>
    </source>
</evidence>
<gene>
    <name evidence="4" type="ORF">LEL_05443</name>
</gene>